<keyword evidence="3" id="KW-1185">Reference proteome</keyword>
<organism evidence="2 3">
    <name type="scientific">Xylanibacillus composti</name>
    <dbReference type="NCBI Taxonomy" id="1572762"/>
    <lineage>
        <taxon>Bacteria</taxon>
        <taxon>Bacillati</taxon>
        <taxon>Bacillota</taxon>
        <taxon>Bacilli</taxon>
        <taxon>Bacillales</taxon>
        <taxon>Paenibacillaceae</taxon>
        <taxon>Xylanibacillus</taxon>
    </lineage>
</organism>
<dbReference type="Proteomes" id="UP000677918">
    <property type="component" value="Unassembled WGS sequence"/>
</dbReference>
<sequence length="62" mass="6603">MYYKEIISMLAILSSLMTANVPVACNKSVYHRIEGTSQFDGGRAGRACFIAGISLASSWSAG</sequence>
<evidence type="ECO:0000313" key="2">
    <source>
        <dbReference type="EMBL" id="GIQ69124.1"/>
    </source>
</evidence>
<comment type="caution">
    <text evidence="2">The sequence shown here is derived from an EMBL/GenBank/DDBJ whole genome shotgun (WGS) entry which is preliminary data.</text>
</comment>
<gene>
    <name evidence="2" type="ORF">XYCOK13_19480</name>
</gene>
<reference evidence="2" key="1">
    <citation type="submission" date="2021-04" db="EMBL/GenBank/DDBJ databases">
        <title>Draft genome sequence of Xylanibacillus composti strain K13.</title>
        <authorList>
            <person name="Uke A."/>
            <person name="Chhe C."/>
            <person name="Baramee S."/>
            <person name="Kosugi A."/>
        </authorList>
    </citation>
    <scope>NUCLEOTIDE SEQUENCE</scope>
    <source>
        <strain evidence="2">K13</strain>
    </source>
</reference>
<evidence type="ECO:0000313" key="3">
    <source>
        <dbReference type="Proteomes" id="UP000677918"/>
    </source>
</evidence>
<protein>
    <submittedName>
        <fullName evidence="2">Uncharacterized protein</fullName>
    </submittedName>
</protein>
<name>A0A8J4M1Y3_9BACL</name>
<dbReference type="AlphaFoldDB" id="A0A8J4M1Y3"/>
<proteinExistence type="predicted"/>
<feature type="chain" id="PRO_5039629382" evidence="1">
    <location>
        <begin position="20"/>
        <end position="62"/>
    </location>
</feature>
<keyword evidence="1" id="KW-0732">Signal</keyword>
<accession>A0A8J4M1Y3</accession>
<evidence type="ECO:0000256" key="1">
    <source>
        <dbReference type="SAM" id="SignalP"/>
    </source>
</evidence>
<dbReference type="EMBL" id="BOVK01000024">
    <property type="protein sequence ID" value="GIQ69124.1"/>
    <property type="molecule type" value="Genomic_DNA"/>
</dbReference>
<feature type="signal peptide" evidence="1">
    <location>
        <begin position="1"/>
        <end position="19"/>
    </location>
</feature>